<protein>
    <submittedName>
        <fullName evidence="1">Uncharacterized protein</fullName>
    </submittedName>
</protein>
<evidence type="ECO:0000313" key="2">
    <source>
        <dbReference type="Proteomes" id="UP000244906"/>
    </source>
</evidence>
<dbReference type="AlphaFoldDB" id="A0A2V1H543"/>
<gene>
    <name evidence="1" type="ORF">DC094_04950</name>
</gene>
<sequence length="61" mass="7142">MNQTSDEVELAVEIIRQLENLDFSEQTILQAMVHVCRDTLNKLESEQQQTLREELLQALQQ</sequence>
<dbReference type="OrthoDB" id="6197868at2"/>
<comment type="caution">
    <text evidence="1">The sequence shown here is derived from an EMBL/GenBank/DDBJ whole genome shotgun (WGS) entry which is preliminary data.</text>
</comment>
<accession>A0A2V1H543</accession>
<keyword evidence="2" id="KW-1185">Reference proteome</keyword>
<dbReference type="RefSeq" id="WP_116685944.1">
    <property type="nucleotide sequence ID" value="NZ_CAWNYD010000001.1"/>
</dbReference>
<dbReference type="EMBL" id="QDDL01000001">
    <property type="protein sequence ID" value="PVZ72358.1"/>
    <property type="molecule type" value="Genomic_DNA"/>
</dbReference>
<evidence type="ECO:0000313" key="1">
    <source>
        <dbReference type="EMBL" id="PVZ72358.1"/>
    </source>
</evidence>
<name>A0A2V1H543_9GAMM</name>
<proteinExistence type="predicted"/>
<dbReference type="Proteomes" id="UP000244906">
    <property type="component" value="Unassembled WGS sequence"/>
</dbReference>
<organism evidence="1 2">
    <name type="scientific">Pelagibaculum spongiae</name>
    <dbReference type="NCBI Taxonomy" id="2080658"/>
    <lineage>
        <taxon>Bacteria</taxon>
        <taxon>Pseudomonadati</taxon>
        <taxon>Pseudomonadota</taxon>
        <taxon>Gammaproteobacteria</taxon>
        <taxon>Oceanospirillales</taxon>
        <taxon>Pelagibaculum</taxon>
    </lineage>
</organism>
<reference evidence="1 2" key="1">
    <citation type="submission" date="2018-04" db="EMBL/GenBank/DDBJ databases">
        <title>Thalassorhabdus spongiae gen. nov., sp. nov., isolated from a marine sponge in South-West Iceland.</title>
        <authorList>
            <person name="Knobloch S."/>
            <person name="Daussin A."/>
            <person name="Johannsson R."/>
            <person name="Marteinsson V.T."/>
        </authorList>
    </citation>
    <scope>NUCLEOTIDE SEQUENCE [LARGE SCALE GENOMIC DNA]</scope>
    <source>
        <strain evidence="1 2">Hp12</strain>
    </source>
</reference>